<dbReference type="Pfam" id="PF11855">
    <property type="entry name" value="DUF3375"/>
    <property type="match status" value="1"/>
</dbReference>
<proteinExistence type="predicted"/>
<comment type="caution">
    <text evidence="1">The sequence shown here is derived from an EMBL/GenBank/DDBJ whole genome shotgun (WGS) entry which is preliminary data.</text>
</comment>
<reference evidence="1" key="2">
    <citation type="submission" date="2021-09" db="EMBL/GenBank/DDBJ databases">
        <authorList>
            <person name="Gilroy R."/>
        </authorList>
    </citation>
    <scope>NUCLEOTIDE SEQUENCE</scope>
    <source>
        <strain evidence="1">CHK139-4039</strain>
    </source>
</reference>
<dbReference type="InterPro" id="IPR021804">
    <property type="entry name" value="DUF3375"/>
</dbReference>
<evidence type="ECO:0000313" key="1">
    <source>
        <dbReference type="EMBL" id="HJE77564.1"/>
    </source>
</evidence>
<gene>
    <name evidence="1" type="ORF">K8V74_06425</name>
</gene>
<organism evidence="1 2">
    <name type="scientific">Brevibacterium epidermidis</name>
    <dbReference type="NCBI Taxonomy" id="1698"/>
    <lineage>
        <taxon>Bacteria</taxon>
        <taxon>Bacillati</taxon>
        <taxon>Actinomycetota</taxon>
        <taxon>Actinomycetes</taxon>
        <taxon>Micrococcales</taxon>
        <taxon>Brevibacteriaceae</taxon>
        <taxon>Brevibacterium</taxon>
    </lineage>
</organism>
<sequence>MSALSSALAYRRLLESDATLRMLRADNLAVMAGTLDAHLGRPGTRMNTEDLHESIDADLEELRDHFDLSLRTAKAYCDDWR</sequence>
<protein>
    <submittedName>
        <fullName evidence="1">DUF3375 domain-containing protein</fullName>
    </submittedName>
</protein>
<dbReference type="Proteomes" id="UP000743760">
    <property type="component" value="Unassembled WGS sequence"/>
</dbReference>
<reference evidence="1" key="1">
    <citation type="journal article" date="2021" name="PeerJ">
        <title>Extensive microbial diversity within the chicken gut microbiome revealed by metagenomics and culture.</title>
        <authorList>
            <person name="Gilroy R."/>
            <person name="Ravi A."/>
            <person name="Getino M."/>
            <person name="Pursley I."/>
            <person name="Horton D.L."/>
            <person name="Alikhan N.F."/>
            <person name="Baker D."/>
            <person name="Gharbi K."/>
            <person name="Hall N."/>
            <person name="Watson M."/>
            <person name="Adriaenssens E.M."/>
            <person name="Foster-Nyarko E."/>
            <person name="Jarju S."/>
            <person name="Secka A."/>
            <person name="Antonio M."/>
            <person name="Oren A."/>
            <person name="Chaudhuri R.R."/>
            <person name="La Ragione R."/>
            <person name="Hildebrand F."/>
            <person name="Pallen M.J."/>
        </authorList>
    </citation>
    <scope>NUCLEOTIDE SEQUENCE</scope>
    <source>
        <strain evidence="1">CHK139-4039</strain>
    </source>
</reference>
<evidence type="ECO:0000313" key="2">
    <source>
        <dbReference type="Proteomes" id="UP000743760"/>
    </source>
</evidence>
<name>A0A9D2ZWX0_BREEP</name>
<accession>A0A9D2ZWX0</accession>
<dbReference type="EMBL" id="DYXR01000206">
    <property type="protein sequence ID" value="HJE77564.1"/>
    <property type="molecule type" value="Genomic_DNA"/>
</dbReference>
<feature type="non-terminal residue" evidence="1">
    <location>
        <position position="81"/>
    </location>
</feature>
<dbReference type="AlphaFoldDB" id="A0A9D2ZWX0"/>